<sequence length="205" mass="21577">MTQTVERVRKYLCGHFAEAAGDAEPQSASVTFVGAEPIEVLRFRSTADDCVHYVSVGCSRHPMNDPAEIEAGSIAGPRAEVVLCLRNPVLVSGLARTMAVLAATPAVEGVVLAADALVDFGAPLWTQPSGRVPFTAVLLGRSDIPDLALGPPRESVCFLSATPVSANEAAWLRLRGAGGGQALREAWHNAGVDVRDPNRRAAQPD</sequence>
<protein>
    <submittedName>
        <fullName evidence="2">Suppressor of fused domain protein</fullName>
    </submittedName>
</protein>
<dbReference type="AlphaFoldDB" id="A0A975PY55"/>
<dbReference type="InterPro" id="IPR020941">
    <property type="entry name" value="SUFU-like_domain"/>
</dbReference>
<name>A0A975PY55_9MYCO</name>
<dbReference type="KEGG" id="mspg:F6B93_16795"/>
<dbReference type="Pfam" id="PF05076">
    <property type="entry name" value="SUFU"/>
    <property type="match status" value="1"/>
</dbReference>
<reference evidence="2" key="1">
    <citation type="submission" date="2019-12" db="EMBL/GenBank/DDBJ databases">
        <title>Mycobacterium spongiae sp. nov.</title>
        <authorList>
            <person name="Stinear T."/>
        </authorList>
    </citation>
    <scope>NUCLEOTIDE SEQUENCE</scope>
    <source>
        <strain evidence="2">FSD4b-SM</strain>
    </source>
</reference>
<feature type="domain" description="Suppressor of fused-like" evidence="1">
    <location>
        <begin position="34"/>
        <end position="200"/>
    </location>
</feature>
<organism evidence="2 3">
    <name type="scientific">Mycobacterium spongiae</name>
    <dbReference type="NCBI Taxonomy" id="886343"/>
    <lineage>
        <taxon>Bacteria</taxon>
        <taxon>Bacillati</taxon>
        <taxon>Actinomycetota</taxon>
        <taxon>Actinomycetes</taxon>
        <taxon>Mycobacteriales</taxon>
        <taxon>Mycobacteriaceae</taxon>
        <taxon>Mycobacterium</taxon>
    </lineage>
</organism>
<proteinExistence type="predicted"/>
<keyword evidence="3" id="KW-1185">Reference proteome</keyword>
<dbReference type="EMBL" id="CP046600">
    <property type="protein sequence ID" value="QUR68519.1"/>
    <property type="molecule type" value="Genomic_DNA"/>
</dbReference>
<dbReference type="RefSeq" id="WP_211696091.1">
    <property type="nucleotide sequence ID" value="NZ_CP046600.1"/>
</dbReference>
<dbReference type="Proteomes" id="UP000682202">
    <property type="component" value="Chromosome"/>
</dbReference>
<evidence type="ECO:0000313" key="2">
    <source>
        <dbReference type="EMBL" id="QUR68519.1"/>
    </source>
</evidence>
<evidence type="ECO:0000259" key="1">
    <source>
        <dbReference type="Pfam" id="PF05076"/>
    </source>
</evidence>
<gene>
    <name evidence="2" type="ORF">F6B93_16795</name>
</gene>
<evidence type="ECO:0000313" key="3">
    <source>
        <dbReference type="Proteomes" id="UP000682202"/>
    </source>
</evidence>
<accession>A0A975PY55</accession>